<gene>
    <name evidence="1" type="ORF">g.44666</name>
</gene>
<feature type="non-terminal residue" evidence="1">
    <location>
        <position position="120"/>
    </location>
</feature>
<name>A0A1B6GKD9_9HEMI</name>
<proteinExistence type="predicted"/>
<organism evidence="1">
    <name type="scientific">Cuerna arida</name>
    <dbReference type="NCBI Taxonomy" id="1464854"/>
    <lineage>
        <taxon>Eukaryota</taxon>
        <taxon>Metazoa</taxon>
        <taxon>Ecdysozoa</taxon>
        <taxon>Arthropoda</taxon>
        <taxon>Hexapoda</taxon>
        <taxon>Insecta</taxon>
        <taxon>Pterygota</taxon>
        <taxon>Neoptera</taxon>
        <taxon>Paraneoptera</taxon>
        <taxon>Hemiptera</taxon>
        <taxon>Auchenorrhyncha</taxon>
        <taxon>Membracoidea</taxon>
        <taxon>Cicadellidae</taxon>
        <taxon>Cicadellinae</taxon>
        <taxon>Proconiini</taxon>
        <taxon>Cuerna</taxon>
    </lineage>
</organism>
<reference evidence="1" key="1">
    <citation type="submission" date="2015-11" db="EMBL/GenBank/DDBJ databases">
        <title>De novo transcriptome assembly of four potential Pierce s Disease insect vectors from Arizona vineyards.</title>
        <authorList>
            <person name="Tassone E.E."/>
        </authorList>
    </citation>
    <scope>NUCLEOTIDE SEQUENCE</scope>
</reference>
<dbReference type="AlphaFoldDB" id="A0A1B6GKD9"/>
<protein>
    <submittedName>
        <fullName evidence="1">Uncharacterized protein</fullName>
    </submittedName>
</protein>
<sequence length="120" mass="13397">PEGDTTEEMDFDNAKHDYVLDKFFDFGVRDFEPDQRQGVVNGGSGSKSCQVFDPVKFLASSNLIEEVKTVSNQSQNASEITDTVKTPMLISMPGQQSAIQLDLKWEIVVFGKTKDQIEMT</sequence>
<feature type="non-terminal residue" evidence="1">
    <location>
        <position position="1"/>
    </location>
</feature>
<evidence type="ECO:0000313" key="1">
    <source>
        <dbReference type="EMBL" id="JAS62860.1"/>
    </source>
</evidence>
<dbReference type="EMBL" id="GECZ01006909">
    <property type="protein sequence ID" value="JAS62860.1"/>
    <property type="molecule type" value="Transcribed_RNA"/>
</dbReference>
<accession>A0A1B6GKD9</accession>